<dbReference type="EMBL" id="LR796380">
    <property type="protein sequence ID" value="CAB4140784.1"/>
    <property type="molecule type" value="Genomic_DNA"/>
</dbReference>
<evidence type="ECO:0000313" key="1">
    <source>
        <dbReference type="EMBL" id="CAB4140784.1"/>
    </source>
</evidence>
<reference evidence="1" key="1">
    <citation type="submission" date="2020-04" db="EMBL/GenBank/DDBJ databases">
        <authorList>
            <person name="Chiriac C."/>
            <person name="Salcher M."/>
            <person name="Ghai R."/>
            <person name="Kavagutti S V."/>
        </authorList>
    </citation>
    <scope>NUCLEOTIDE SEQUENCE</scope>
</reference>
<organism evidence="1">
    <name type="scientific">uncultured Caudovirales phage</name>
    <dbReference type="NCBI Taxonomy" id="2100421"/>
    <lineage>
        <taxon>Viruses</taxon>
        <taxon>Duplodnaviria</taxon>
        <taxon>Heunggongvirae</taxon>
        <taxon>Uroviricota</taxon>
        <taxon>Caudoviricetes</taxon>
        <taxon>Peduoviridae</taxon>
        <taxon>Maltschvirus</taxon>
        <taxon>Maltschvirus maltsch</taxon>
    </lineage>
</organism>
<protein>
    <submittedName>
        <fullName evidence="1">Uncharacterized protein</fullName>
    </submittedName>
</protein>
<name>A0A6J5M211_9CAUD</name>
<proteinExistence type="predicted"/>
<accession>A0A6J5M211</accession>
<gene>
    <name evidence="1" type="ORF">UFOVP395_119</name>
</gene>
<sequence length="75" mass="9287">MRYWSYNEQTKSLDDSIVVTVSEDEILDMYWSWWYSKMCEKFGPEVVYRDYTKQDCIDDWVVVHWAWEVKDDETN</sequence>